<dbReference type="Proteomes" id="UP000187455">
    <property type="component" value="Unassembled WGS sequence"/>
</dbReference>
<dbReference type="EMBL" id="LSSL01001564">
    <property type="protein sequence ID" value="OLY82405.1"/>
    <property type="molecule type" value="Genomic_DNA"/>
</dbReference>
<dbReference type="AlphaFoldDB" id="A0A1R0GZT9"/>
<accession>A0A1R0GZT9</accession>
<protein>
    <submittedName>
        <fullName evidence="1">Uncharacterized protein</fullName>
    </submittedName>
</protein>
<evidence type="ECO:0000313" key="2">
    <source>
        <dbReference type="Proteomes" id="UP000187455"/>
    </source>
</evidence>
<comment type="caution">
    <text evidence="1">The sequence shown here is derived from an EMBL/GenBank/DDBJ whole genome shotgun (WGS) entry which is preliminary data.</text>
</comment>
<organism evidence="1 2">
    <name type="scientific">Smittium mucronatum</name>
    <dbReference type="NCBI Taxonomy" id="133383"/>
    <lineage>
        <taxon>Eukaryota</taxon>
        <taxon>Fungi</taxon>
        <taxon>Fungi incertae sedis</taxon>
        <taxon>Zoopagomycota</taxon>
        <taxon>Kickxellomycotina</taxon>
        <taxon>Harpellomycetes</taxon>
        <taxon>Harpellales</taxon>
        <taxon>Legeriomycetaceae</taxon>
        <taxon>Smittium</taxon>
    </lineage>
</organism>
<keyword evidence="2" id="KW-1185">Reference proteome</keyword>
<proteinExistence type="predicted"/>
<name>A0A1R0GZT9_9FUNG</name>
<evidence type="ECO:0000313" key="1">
    <source>
        <dbReference type="EMBL" id="OLY82405.1"/>
    </source>
</evidence>
<reference evidence="1 2" key="1">
    <citation type="journal article" date="2016" name="Mol. Biol. Evol.">
        <title>Genome-Wide Survey of Gut Fungi (Harpellales) Reveals the First Horizontally Transferred Ubiquitin Gene from a Mosquito Host.</title>
        <authorList>
            <person name="Wang Y."/>
            <person name="White M.M."/>
            <person name="Kvist S."/>
            <person name="Moncalvo J.M."/>
        </authorList>
    </citation>
    <scope>NUCLEOTIDE SEQUENCE [LARGE SCALE GENOMIC DNA]</scope>
    <source>
        <strain evidence="1 2">ALG-7-W6</strain>
    </source>
</reference>
<gene>
    <name evidence="1" type="ORF">AYI68_g3477</name>
</gene>
<sequence>MKYALLSCCARLIRSPRFFKGGMNLVGSAYADKAFELLKSTPTEVTTDKIFTSIILSVQYASFSKLNHSLYLIGKYGYSAKNI</sequence>